<dbReference type="OrthoDB" id="3131505at2759"/>
<feature type="compositionally biased region" description="Basic and acidic residues" evidence="1">
    <location>
        <begin position="161"/>
        <end position="186"/>
    </location>
</feature>
<evidence type="ECO:0000256" key="1">
    <source>
        <dbReference type="SAM" id="MobiDB-lite"/>
    </source>
</evidence>
<feature type="compositionally biased region" description="Low complexity" evidence="1">
    <location>
        <begin position="799"/>
        <end position="810"/>
    </location>
</feature>
<proteinExistence type="predicted"/>
<evidence type="ECO:0000313" key="3">
    <source>
        <dbReference type="Proteomes" id="UP000807469"/>
    </source>
</evidence>
<accession>A0A9P6D0S8</accession>
<feature type="compositionally biased region" description="Low complexity" evidence="1">
    <location>
        <begin position="260"/>
        <end position="284"/>
    </location>
</feature>
<comment type="caution">
    <text evidence="2">The sequence shown here is derived from an EMBL/GenBank/DDBJ whole genome shotgun (WGS) entry which is preliminary data.</text>
</comment>
<dbReference type="EMBL" id="MU155208">
    <property type="protein sequence ID" value="KAF9479664.1"/>
    <property type="molecule type" value="Genomic_DNA"/>
</dbReference>
<feature type="compositionally biased region" description="Acidic residues" evidence="1">
    <location>
        <begin position="93"/>
        <end position="102"/>
    </location>
</feature>
<reference evidence="2" key="1">
    <citation type="submission" date="2020-11" db="EMBL/GenBank/DDBJ databases">
        <authorList>
            <consortium name="DOE Joint Genome Institute"/>
            <person name="Ahrendt S."/>
            <person name="Riley R."/>
            <person name="Andreopoulos W."/>
            <person name="Labutti K."/>
            <person name="Pangilinan J."/>
            <person name="Ruiz-Duenas F.J."/>
            <person name="Barrasa J.M."/>
            <person name="Sanchez-Garcia M."/>
            <person name="Camarero S."/>
            <person name="Miyauchi S."/>
            <person name="Serrano A."/>
            <person name="Linde D."/>
            <person name="Babiker R."/>
            <person name="Drula E."/>
            <person name="Ayuso-Fernandez I."/>
            <person name="Pacheco R."/>
            <person name="Padilla G."/>
            <person name="Ferreira P."/>
            <person name="Barriuso J."/>
            <person name="Kellner H."/>
            <person name="Castanera R."/>
            <person name="Alfaro M."/>
            <person name="Ramirez L."/>
            <person name="Pisabarro A.G."/>
            <person name="Kuo A."/>
            <person name="Tritt A."/>
            <person name="Lipzen A."/>
            <person name="He G."/>
            <person name="Yan M."/>
            <person name="Ng V."/>
            <person name="Cullen D."/>
            <person name="Martin F."/>
            <person name="Rosso M.-N."/>
            <person name="Henrissat B."/>
            <person name="Hibbett D."/>
            <person name="Martinez A.T."/>
            <person name="Grigoriev I.V."/>
        </authorList>
    </citation>
    <scope>NUCLEOTIDE SEQUENCE</scope>
    <source>
        <strain evidence="2">CIRM-BRFM 674</strain>
    </source>
</reference>
<feature type="region of interest" description="Disordered" evidence="1">
    <location>
        <begin position="1"/>
        <end position="102"/>
    </location>
</feature>
<name>A0A9P6D0S8_9AGAR</name>
<gene>
    <name evidence="2" type="ORF">BDN70DRAFT_674510</name>
</gene>
<feature type="region of interest" description="Disordered" evidence="1">
    <location>
        <begin position="215"/>
        <end position="294"/>
    </location>
</feature>
<feature type="region of interest" description="Disordered" evidence="1">
    <location>
        <begin position="161"/>
        <end position="191"/>
    </location>
</feature>
<sequence>MSRPIPRTTSIIEIESSPEPAPPPSPTRNAKPQRRTRSQGPPSPPRIIEGPTANGKGKQKATAIANRGEGGAGKGGGAGKDKARALGPVIEITDSEDEDEEDVVPVRLAPRMTQAQVTAASAAARANAVASGSGTQVKKKDEVIEMIEVVNIGTKVEVEKKAKEGETHEKMKTVENGIGKDAKKDDDDSDEVELVDYDPVFAAKRFPFDAQFMASQSQSRSQSRATPAIASAATTSSTTTATPRHPQPQSQPTAGPSRLPARTPATGPATAHIRTPSTSSSSSSMPGSAYTNANGRRIHLPRLLAELDELDMRNVLVQKKTAKDVQERGWKAARGNDEPVVQRVQREPPIAAPVGVAPMPPTPVRAPSAPVQGSAVQPVVAPLPPVVPPPQAAVPPPQVQAQPVDAAFVNHPVQPAAALPPPAVPRQPLFANVEPAAAPAAAPAPAPVVQAPAPPAALDEDAFVAQTVAQILGVLPDIEVAYLERMIRANVPFLGADTGERVLGALVEGGAYPRVGGMGNARVEREDVFGRVAAPIVRPPAPVRDDVDVFGRVERVEEDIFGRVAAPVVPSAPAPAPAVVAAPAPVAPPPPAAAPAVVAPVVVAPAPAAPAPAPNPAQNLDALIASATAQVLSVFPDIERAYLDGNVRAFAVRFGEETGPRLIGALVESGYWPKEVKANANGKNGNGKGRALEDGGDGGEGPAKKRVKVDYETIDRPFEGGVHYVELALVRSFSLFMHLFTSRLFYRSLMLNLRFLLTDPPPMRIPLHPQSPPPPSPLTTQEPLRARIHLPRIHHRPHPTSQPHHQPTPSKRTPTTLPHNMAPSRAPHPPPSSGRRRAGFPKRRAVGCGMGA</sequence>
<feature type="compositionally biased region" description="Polar residues" evidence="1">
    <location>
        <begin position="285"/>
        <end position="294"/>
    </location>
</feature>
<feature type="compositionally biased region" description="Basic residues" evidence="1">
    <location>
        <begin position="834"/>
        <end position="845"/>
    </location>
</feature>
<organism evidence="2 3">
    <name type="scientific">Pholiota conissans</name>
    <dbReference type="NCBI Taxonomy" id="109636"/>
    <lineage>
        <taxon>Eukaryota</taxon>
        <taxon>Fungi</taxon>
        <taxon>Dikarya</taxon>
        <taxon>Basidiomycota</taxon>
        <taxon>Agaricomycotina</taxon>
        <taxon>Agaricomycetes</taxon>
        <taxon>Agaricomycetidae</taxon>
        <taxon>Agaricales</taxon>
        <taxon>Agaricineae</taxon>
        <taxon>Strophariaceae</taxon>
        <taxon>Pholiota</taxon>
    </lineage>
</organism>
<feature type="compositionally biased region" description="Low complexity" evidence="1">
    <location>
        <begin position="1"/>
        <end position="18"/>
    </location>
</feature>
<dbReference type="AlphaFoldDB" id="A0A9P6D0S8"/>
<dbReference type="Proteomes" id="UP000807469">
    <property type="component" value="Unassembled WGS sequence"/>
</dbReference>
<evidence type="ECO:0000313" key="2">
    <source>
        <dbReference type="EMBL" id="KAF9479664.1"/>
    </source>
</evidence>
<dbReference type="PANTHER" id="PTHR48148:SF2">
    <property type="entry name" value="PA14 DOMAIN-CONTAINING PROTEIN"/>
    <property type="match status" value="1"/>
</dbReference>
<feature type="region of interest" description="Disordered" evidence="1">
    <location>
        <begin position="794"/>
        <end position="852"/>
    </location>
</feature>
<protein>
    <submittedName>
        <fullName evidence="2">Uncharacterized protein</fullName>
    </submittedName>
</protein>
<feature type="region of interest" description="Disordered" evidence="1">
    <location>
        <begin position="678"/>
        <end position="704"/>
    </location>
</feature>
<dbReference type="PANTHER" id="PTHR48148">
    <property type="entry name" value="KERATINOCYTE PROLINE-RICH PROTEIN"/>
    <property type="match status" value="1"/>
</dbReference>
<feature type="compositionally biased region" description="Low complexity" evidence="1">
    <location>
        <begin position="215"/>
        <end position="243"/>
    </location>
</feature>
<keyword evidence="3" id="KW-1185">Reference proteome</keyword>
<feature type="compositionally biased region" description="Gly residues" evidence="1">
    <location>
        <begin position="68"/>
        <end position="78"/>
    </location>
</feature>